<name>A0A6G1X792_9BACI</name>
<dbReference type="PANTHER" id="PTHR22777:SF17">
    <property type="entry name" value="UPF0053 PROTEIN SLL0260"/>
    <property type="match status" value="1"/>
</dbReference>
<dbReference type="PANTHER" id="PTHR22777">
    <property type="entry name" value="HEMOLYSIN-RELATED"/>
    <property type="match status" value="1"/>
</dbReference>
<evidence type="ECO:0000256" key="4">
    <source>
        <dbReference type="ARBA" id="ARBA00022737"/>
    </source>
</evidence>
<keyword evidence="4" id="KW-0677">Repeat</keyword>
<evidence type="ECO:0000256" key="7">
    <source>
        <dbReference type="ARBA" id="ARBA00023136"/>
    </source>
</evidence>
<reference evidence="10 11" key="1">
    <citation type="submission" date="2019-11" db="EMBL/GenBank/DDBJ databases">
        <authorList>
            <person name="Li J."/>
        </authorList>
    </citation>
    <scope>NUCLEOTIDE SEQUENCE [LARGE SCALE GENOMIC DNA]</scope>
    <source>
        <strain evidence="10 11">J4</strain>
    </source>
</reference>
<keyword evidence="7 8" id="KW-0472">Membrane</keyword>
<dbReference type="SMART" id="SM01091">
    <property type="entry name" value="CorC_HlyC"/>
    <property type="match status" value="1"/>
</dbReference>
<organism evidence="10 11">
    <name type="scientific">Salinibacillus xinjiangensis</name>
    <dbReference type="NCBI Taxonomy" id="1229268"/>
    <lineage>
        <taxon>Bacteria</taxon>
        <taxon>Bacillati</taxon>
        <taxon>Bacillota</taxon>
        <taxon>Bacilli</taxon>
        <taxon>Bacillales</taxon>
        <taxon>Bacillaceae</taxon>
        <taxon>Salinibacillus</taxon>
    </lineage>
</organism>
<dbReference type="RefSeq" id="WP_153728772.1">
    <property type="nucleotide sequence ID" value="NZ_WJNH01000006.1"/>
</dbReference>
<feature type="domain" description="Transporter-associated" evidence="9">
    <location>
        <begin position="331"/>
        <end position="408"/>
    </location>
</feature>
<evidence type="ECO:0000256" key="5">
    <source>
        <dbReference type="ARBA" id="ARBA00022989"/>
    </source>
</evidence>
<dbReference type="Pfam" id="PF03471">
    <property type="entry name" value="CorC_HlyC"/>
    <property type="match status" value="1"/>
</dbReference>
<dbReference type="InterPro" id="IPR036318">
    <property type="entry name" value="FAD-bd_PCMH-like_sf"/>
</dbReference>
<keyword evidence="11" id="KW-1185">Reference proteome</keyword>
<dbReference type="InterPro" id="IPR002550">
    <property type="entry name" value="CNNM"/>
</dbReference>
<evidence type="ECO:0000256" key="1">
    <source>
        <dbReference type="ARBA" id="ARBA00004141"/>
    </source>
</evidence>
<evidence type="ECO:0000256" key="8">
    <source>
        <dbReference type="SAM" id="Phobius"/>
    </source>
</evidence>
<dbReference type="Gene3D" id="3.30.465.10">
    <property type="match status" value="1"/>
</dbReference>
<dbReference type="CDD" id="cd04590">
    <property type="entry name" value="CBS_pair_CorC_HlyC_assoc"/>
    <property type="match status" value="1"/>
</dbReference>
<protein>
    <submittedName>
        <fullName evidence="10">DUF21 domain-containing protein</fullName>
    </submittedName>
</protein>
<evidence type="ECO:0000259" key="9">
    <source>
        <dbReference type="SMART" id="SM01091"/>
    </source>
</evidence>
<dbReference type="GO" id="GO:0005886">
    <property type="term" value="C:plasma membrane"/>
    <property type="evidence" value="ECO:0007669"/>
    <property type="project" value="TreeGrafter"/>
</dbReference>
<dbReference type="InterPro" id="IPR044751">
    <property type="entry name" value="Ion_transp-like_CBS"/>
</dbReference>
<dbReference type="InterPro" id="IPR000644">
    <property type="entry name" value="CBS_dom"/>
</dbReference>
<feature type="transmembrane region" description="Helical" evidence="8">
    <location>
        <begin position="114"/>
        <end position="136"/>
    </location>
</feature>
<dbReference type="InterPro" id="IPR046342">
    <property type="entry name" value="CBS_dom_sf"/>
</dbReference>
<dbReference type="SUPFAM" id="SSF56176">
    <property type="entry name" value="FAD-binding/transporter-associated domain-like"/>
    <property type="match status" value="1"/>
</dbReference>
<keyword evidence="6" id="KW-0129">CBS domain</keyword>
<comment type="subcellular location">
    <subcellularLocation>
        <location evidence="1">Membrane</location>
        <topology evidence="1">Multi-pass membrane protein</topology>
    </subcellularLocation>
</comment>
<accession>A0A6G1X792</accession>
<dbReference type="Gene3D" id="3.10.580.10">
    <property type="entry name" value="CBS-domain"/>
    <property type="match status" value="1"/>
</dbReference>
<dbReference type="InterPro" id="IPR005170">
    <property type="entry name" value="Transptr-assoc_dom"/>
</dbReference>
<evidence type="ECO:0000256" key="2">
    <source>
        <dbReference type="ARBA" id="ARBA00006337"/>
    </source>
</evidence>
<feature type="transmembrane region" description="Helical" evidence="8">
    <location>
        <begin position="54"/>
        <end position="77"/>
    </location>
</feature>
<proteinExistence type="inferred from homology"/>
<evidence type="ECO:0000313" key="10">
    <source>
        <dbReference type="EMBL" id="MRG86873.1"/>
    </source>
</evidence>
<dbReference type="GO" id="GO:0050660">
    <property type="term" value="F:flavin adenine dinucleotide binding"/>
    <property type="evidence" value="ECO:0007669"/>
    <property type="project" value="InterPro"/>
</dbReference>
<comment type="similarity">
    <text evidence="2">Belongs to the UPF0053 family.</text>
</comment>
<sequence>MWIAIVLLIFTSFFLSGSETALTAVNKMKVKAGAENHERKSVKLWNLISKPDELLTAILIGNNISNILLPTLVTIVAIEHGINVGLATGILTVVLIIFAEVLPKSIAATFSNRLAYLVAPVIGVLLVILKPFTYLLSKFTGWVIKWLSKGEKGQASFSKEEFKTMMDIASNEGTFKNEESYRIKGVIDFYSKDVRDALTTPRIDIVGIPSNSSFSETQDIILNNNYTRYPVYKDSMDNIVGVFHSKQLLKWSFSKEEPLEHFTDNEPLFVVETTSIEKVFKMMLKEKKHLSVVIDEYGGTTGILTHEDIIEAMIGQEIEDETDDDEEVLIDELTDSHIICHGKLVIRRLNEVFHTKVPEDEDIIAGFLYKEFGHIPSEGDTLEFQHLHFEIIEMEENRIHKVKITKNII</sequence>
<dbReference type="Proteomes" id="UP000480185">
    <property type="component" value="Unassembled WGS sequence"/>
</dbReference>
<evidence type="ECO:0000256" key="6">
    <source>
        <dbReference type="ARBA" id="ARBA00023122"/>
    </source>
</evidence>
<feature type="transmembrane region" description="Helical" evidence="8">
    <location>
        <begin position="84"/>
        <end position="102"/>
    </location>
</feature>
<dbReference type="EMBL" id="WJNH01000006">
    <property type="protein sequence ID" value="MRG86873.1"/>
    <property type="molecule type" value="Genomic_DNA"/>
</dbReference>
<keyword evidence="5 8" id="KW-1133">Transmembrane helix</keyword>
<evidence type="ECO:0000313" key="11">
    <source>
        <dbReference type="Proteomes" id="UP000480185"/>
    </source>
</evidence>
<gene>
    <name evidence="10" type="ORF">GH754_11195</name>
</gene>
<dbReference type="SUPFAM" id="SSF54631">
    <property type="entry name" value="CBS-domain pair"/>
    <property type="match status" value="1"/>
</dbReference>
<comment type="caution">
    <text evidence="10">The sequence shown here is derived from an EMBL/GenBank/DDBJ whole genome shotgun (WGS) entry which is preliminary data.</text>
</comment>
<keyword evidence="3 8" id="KW-0812">Transmembrane</keyword>
<dbReference type="InterPro" id="IPR016169">
    <property type="entry name" value="FAD-bd_PCMH_sub2"/>
</dbReference>
<dbReference type="AlphaFoldDB" id="A0A6G1X792"/>
<evidence type="ECO:0000256" key="3">
    <source>
        <dbReference type="ARBA" id="ARBA00022692"/>
    </source>
</evidence>
<dbReference type="Pfam" id="PF01595">
    <property type="entry name" value="CNNM"/>
    <property type="match status" value="1"/>
</dbReference>
<dbReference type="Pfam" id="PF00571">
    <property type="entry name" value="CBS"/>
    <property type="match status" value="2"/>
</dbReference>
<dbReference type="OrthoDB" id="9798188at2"/>